<proteinExistence type="predicted"/>
<evidence type="ECO:0000313" key="1">
    <source>
        <dbReference type="EMBL" id="MBX53998.1"/>
    </source>
</evidence>
<accession>A0A2P2PGV9</accession>
<dbReference type="EMBL" id="GGEC01073514">
    <property type="protein sequence ID" value="MBX53998.1"/>
    <property type="molecule type" value="Transcribed_RNA"/>
</dbReference>
<organism evidence="1">
    <name type="scientific">Rhizophora mucronata</name>
    <name type="common">Asiatic mangrove</name>
    <dbReference type="NCBI Taxonomy" id="61149"/>
    <lineage>
        <taxon>Eukaryota</taxon>
        <taxon>Viridiplantae</taxon>
        <taxon>Streptophyta</taxon>
        <taxon>Embryophyta</taxon>
        <taxon>Tracheophyta</taxon>
        <taxon>Spermatophyta</taxon>
        <taxon>Magnoliopsida</taxon>
        <taxon>eudicotyledons</taxon>
        <taxon>Gunneridae</taxon>
        <taxon>Pentapetalae</taxon>
        <taxon>rosids</taxon>
        <taxon>fabids</taxon>
        <taxon>Malpighiales</taxon>
        <taxon>Rhizophoraceae</taxon>
        <taxon>Rhizophora</taxon>
    </lineage>
</organism>
<dbReference type="AlphaFoldDB" id="A0A2P2PGV9"/>
<reference evidence="1" key="1">
    <citation type="submission" date="2018-02" db="EMBL/GenBank/DDBJ databases">
        <title>Rhizophora mucronata_Transcriptome.</title>
        <authorList>
            <person name="Meera S.P."/>
            <person name="Sreeshan A."/>
            <person name="Augustine A."/>
        </authorList>
    </citation>
    <scope>NUCLEOTIDE SEQUENCE</scope>
    <source>
        <tissue evidence="1">Leaf</tissue>
    </source>
</reference>
<name>A0A2P2PGV9_RHIMU</name>
<sequence length="68" mass="7717">MTCVSMKMLQLSLHGGLPTARHSGLSPHSPLPRLAVVSDELRHAVTAWHMRFSFFNTLHLVLVNRARW</sequence>
<protein>
    <submittedName>
        <fullName evidence="1">Uncharacterized protein</fullName>
    </submittedName>
</protein>